<evidence type="ECO:0000313" key="2">
    <source>
        <dbReference type="Proteomes" id="UP001163321"/>
    </source>
</evidence>
<comment type="caution">
    <text evidence="1">The sequence shown here is derived from an EMBL/GenBank/DDBJ whole genome shotgun (WGS) entry which is preliminary data.</text>
</comment>
<evidence type="ECO:0000313" key="1">
    <source>
        <dbReference type="EMBL" id="KAI9912506.1"/>
    </source>
</evidence>
<organism evidence="1 2">
    <name type="scientific">Peronosclerospora sorghi</name>
    <dbReference type="NCBI Taxonomy" id="230839"/>
    <lineage>
        <taxon>Eukaryota</taxon>
        <taxon>Sar</taxon>
        <taxon>Stramenopiles</taxon>
        <taxon>Oomycota</taxon>
        <taxon>Peronosporomycetes</taxon>
        <taxon>Peronosporales</taxon>
        <taxon>Peronosporaceae</taxon>
        <taxon>Peronosclerospora</taxon>
    </lineage>
</organism>
<accession>A0ACC0W2F0</accession>
<proteinExistence type="predicted"/>
<dbReference type="EMBL" id="CM047583">
    <property type="protein sequence ID" value="KAI9912506.1"/>
    <property type="molecule type" value="Genomic_DNA"/>
</dbReference>
<sequence length="74" mass="8548">MGKMQQKFCNILITDQSKKFSLTLLMRKVLTSLEPSTTLFAKRLQKSPNSLGRGKVYEGCLCLSEQYIFSWLLR</sequence>
<reference evidence="1 2" key="1">
    <citation type="journal article" date="2022" name="bioRxiv">
        <title>The genome of the oomycete Peronosclerospora sorghi, a cosmopolitan pathogen of maize and sorghum, is inflated with dispersed pseudogenes.</title>
        <authorList>
            <person name="Fletcher K."/>
            <person name="Martin F."/>
            <person name="Isakeit T."/>
            <person name="Cavanaugh K."/>
            <person name="Magill C."/>
            <person name="Michelmore R."/>
        </authorList>
    </citation>
    <scope>NUCLEOTIDE SEQUENCE [LARGE SCALE GENOMIC DNA]</scope>
    <source>
        <strain evidence="1">P6</strain>
    </source>
</reference>
<dbReference type="Proteomes" id="UP001163321">
    <property type="component" value="Chromosome 4"/>
</dbReference>
<gene>
    <name evidence="1" type="ORF">PsorP6_006762</name>
</gene>
<name>A0ACC0W2F0_9STRA</name>
<protein>
    <submittedName>
        <fullName evidence="1">Uncharacterized protein</fullName>
    </submittedName>
</protein>
<keyword evidence="2" id="KW-1185">Reference proteome</keyword>